<feature type="domain" description="Flagellar hook-associated protein FlgK helical" evidence="8">
    <location>
        <begin position="99"/>
        <end position="309"/>
    </location>
</feature>
<evidence type="ECO:0000256" key="5">
    <source>
        <dbReference type="ARBA" id="ARBA00022525"/>
    </source>
</evidence>
<proteinExistence type="inferred from homology"/>
<dbReference type="Proteomes" id="UP000677537">
    <property type="component" value="Unassembled WGS sequence"/>
</dbReference>
<dbReference type="InterPro" id="IPR053927">
    <property type="entry name" value="FlgK_helical"/>
</dbReference>
<dbReference type="InterPro" id="IPR002371">
    <property type="entry name" value="FlgK"/>
</dbReference>
<dbReference type="RefSeq" id="WP_209375237.1">
    <property type="nucleotide sequence ID" value="NZ_JAGIZA010000010.1"/>
</dbReference>
<dbReference type="GO" id="GO:0009424">
    <property type="term" value="C:bacterial-type flagellum hook"/>
    <property type="evidence" value="ECO:0007669"/>
    <property type="project" value="InterPro"/>
</dbReference>
<feature type="domain" description="Flagellar basal-body/hook protein C-terminal" evidence="7">
    <location>
        <begin position="466"/>
        <end position="504"/>
    </location>
</feature>
<dbReference type="PANTHER" id="PTHR30033:SF1">
    <property type="entry name" value="FLAGELLAR HOOK-ASSOCIATED PROTEIN 1"/>
    <property type="match status" value="1"/>
</dbReference>
<organism evidence="9 10">
    <name type="scientific">Roseomonas indoligenes</name>
    <dbReference type="NCBI Taxonomy" id="2820811"/>
    <lineage>
        <taxon>Bacteria</taxon>
        <taxon>Pseudomonadati</taxon>
        <taxon>Pseudomonadota</taxon>
        <taxon>Alphaproteobacteria</taxon>
        <taxon>Acetobacterales</taxon>
        <taxon>Roseomonadaceae</taxon>
        <taxon>Roseomonas</taxon>
    </lineage>
</organism>
<evidence type="ECO:0000256" key="2">
    <source>
        <dbReference type="ARBA" id="ARBA00004613"/>
    </source>
</evidence>
<evidence type="ECO:0000313" key="10">
    <source>
        <dbReference type="Proteomes" id="UP000677537"/>
    </source>
</evidence>
<dbReference type="GO" id="GO:0005576">
    <property type="term" value="C:extracellular region"/>
    <property type="evidence" value="ECO:0007669"/>
    <property type="project" value="UniProtKB-SubCell"/>
</dbReference>
<dbReference type="Pfam" id="PF06429">
    <property type="entry name" value="Flg_bbr_C"/>
    <property type="match status" value="1"/>
</dbReference>
<evidence type="ECO:0000259" key="7">
    <source>
        <dbReference type="Pfam" id="PF06429"/>
    </source>
</evidence>
<evidence type="ECO:0000256" key="1">
    <source>
        <dbReference type="ARBA" id="ARBA00004365"/>
    </source>
</evidence>
<dbReference type="SUPFAM" id="SSF64518">
    <property type="entry name" value="Phase 1 flagellin"/>
    <property type="match status" value="1"/>
</dbReference>
<reference evidence="9" key="1">
    <citation type="submission" date="2021-03" db="EMBL/GenBank/DDBJ databases">
        <authorList>
            <person name="So Y."/>
        </authorList>
    </citation>
    <scope>NUCLEOTIDE SEQUENCE</scope>
    <source>
        <strain evidence="9">SG15</strain>
    </source>
</reference>
<accession>A0A940S8S9</accession>
<evidence type="ECO:0000256" key="3">
    <source>
        <dbReference type="ARBA" id="ARBA00009677"/>
    </source>
</evidence>
<protein>
    <recommendedName>
        <fullName evidence="4">Flagellar hook-associated protein 1</fullName>
    </recommendedName>
</protein>
<comment type="similarity">
    <text evidence="3">Belongs to the flagella basal body rod proteins family.</text>
</comment>
<dbReference type="Pfam" id="PF22638">
    <property type="entry name" value="FlgK_D1"/>
    <property type="match status" value="1"/>
</dbReference>
<evidence type="ECO:0000313" key="9">
    <source>
        <dbReference type="EMBL" id="MBP0494503.1"/>
    </source>
</evidence>
<dbReference type="InterPro" id="IPR010930">
    <property type="entry name" value="Flg_bb/hook_C_dom"/>
</dbReference>
<dbReference type="AlphaFoldDB" id="A0A940S8S9"/>
<keyword evidence="5" id="KW-0964">Secreted</keyword>
<evidence type="ECO:0000256" key="4">
    <source>
        <dbReference type="ARBA" id="ARBA00016244"/>
    </source>
</evidence>
<dbReference type="GO" id="GO:0044780">
    <property type="term" value="P:bacterial-type flagellum assembly"/>
    <property type="evidence" value="ECO:0007669"/>
    <property type="project" value="InterPro"/>
</dbReference>
<comment type="subcellular location">
    <subcellularLocation>
        <location evidence="1">Bacterial flagellum</location>
    </subcellularLocation>
    <subcellularLocation>
        <location evidence="2">Secreted</location>
    </subcellularLocation>
</comment>
<comment type="caution">
    <text evidence="9">The sequence shown here is derived from an EMBL/GenBank/DDBJ whole genome shotgun (WGS) entry which is preliminary data.</text>
</comment>
<dbReference type="PANTHER" id="PTHR30033">
    <property type="entry name" value="FLAGELLAR HOOK-ASSOCIATED PROTEIN 1"/>
    <property type="match status" value="1"/>
</dbReference>
<keyword evidence="10" id="KW-1185">Reference proteome</keyword>
<name>A0A940S8S9_9PROT</name>
<dbReference type="GO" id="GO:0005198">
    <property type="term" value="F:structural molecule activity"/>
    <property type="evidence" value="ECO:0007669"/>
    <property type="project" value="InterPro"/>
</dbReference>
<sequence length="507" mass="50914">MSLDLALSIARSGLSHVNRQLAQSAANVANAATPGYTRKEVQGQAVVAGALSSGVRSAEATRAVDAALVNRMNAARAATDAAAARAALLKGVEVAHGATGESVADLTAALGDAFTALRGDPSDTLLQSKVTGAAQDLVDRYATVSSAIQDARQGAQDTMVQDVKALNDALRKISDLTGQIVPLRAQGQSTAELEDQRDAAVATLSSVMQVKALADVDGGITLITAGGLNLPLQSESGPFSLAGAALGPEAWYGSGGTLPGVMLGTTDVTARLGSGTLAAHASLRDTELPLAQAELDVSAANLAARFDAQGLTLFTGGAGTVPDPSAAYATGGWIGFAGTIRVNPAVTADPGLVRDGTRAVASGAGGATGFTPNAATGPANFTALIDRVLNNTLGAQVSNGVSQPAFTSTGLGPGGNLSSSLRANRSLGDYASSLVATQTAARAEAEEAAKGSGDLLSSLESRFSGESGVDMDKELAAMIALQTAYSANARLISTVQTMYDTLFQAVR</sequence>
<gene>
    <name evidence="9" type="ORF">J5Y10_17095</name>
</gene>
<dbReference type="EMBL" id="JAGIZA010000010">
    <property type="protein sequence ID" value="MBP0494503.1"/>
    <property type="molecule type" value="Genomic_DNA"/>
</dbReference>
<evidence type="ECO:0000259" key="8">
    <source>
        <dbReference type="Pfam" id="PF22638"/>
    </source>
</evidence>
<evidence type="ECO:0000256" key="6">
    <source>
        <dbReference type="ARBA" id="ARBA00023143"/>
    </source>
</evidence>
<keyword evidence="6" id="KW-0975">Bacterial flagellum</keyword>